<gene>
    <name evidence="1" type="ORF">TPSB3V08_LOCUS10057</name>
</gene>
<protein>
    <submittedName>
        <fullName evidence="1">Uncharacterized protein</fullName>
    </submittedName>
</protein>
<proteinExistence type="predicted"/>
<organism evidence="1">
    <name type="scientific">Timema poppense</name>
    <name type="common">Walking stick</name>
    <dbReference type="NCBI Taxonomy" id="170557"/>
    <lineage>
        <taxon>Eukaryota</taxon>
        <taxon>Metazoa</taxon>
        <taxon>Ecdysozoa</taxon>
        <taxon>Arthropoda</taxon>
        <taxon>Hexapoda</taxon>
        <taxon>Insecta</taxon>
        <taxon>Pterygota</taxon>
        <taxon>Neoptera</taxon>
        <taxon>Polyneoptera</taxon>
        <taxon>Phasmatodea</taxon>
        <taxon>Timematodea</taxon>
        <taxon>Timematoidea</taxon>
        <taxon>Timematidae</taxon>
        <taxon>Timema</taxon>
    </lineage>
</organism>
<evidence type="ECO:0000313" key="1">
    <source>
        <dbReference type="EMBL" id="CAD7415024.1"/>
    </source>
</evidence>
<dbReference type="EMBL" id="OD008615">
    <property type="protein sequence ID" value="CAD7415024.1"/>
    <property type="molecule type" value="Genomic_DNA"/>
</dbReference>
<reference evidence="1" key="1">
    <citation type="submission" date="2020-11" db="EMBL/GenBank/DDBJ databases">
        <authorList>
            <person name="Tran Van P."/>
        </authorList>
    </citation>
    <scope>NUCLEOTIDE SEQUENCE</scope>
</reference>
<accession>A0A7R9DJV6</accession>
<sequence length="43" mass="4526">MSSLVGSSSSNTSQSSLLSTRVLHSLLFIIQTVNAPPGTYSTR</sequence>
<dbReference type="AlphaFoldDB" id="A0A7R9DJV6"/>
<name>A0A7R9DJV6_TIMPO</name>